<dbReference type="AlphaFoldDB" id="A0A6G1G5U0"/>
<feature type="region of interest" description="Disordered" evidence="7">
    <location>
        <begin position="316"/>
        <end position="509"/>
    </location>
</feature>
<feature type="compositionally biased region" description="Polar residues" evidence="7">
    <location>
        <begin position="96"/>
        <end position="106"/>
    </location>
</feature>
<dbReference type="InterPro" id="IPR036390">
    <property type="entry name" value="WH_DNA-bd_sf"/>
</dbReference>
<dbReference type="InterPro" id="IPR001766">
    <property type="entry name" value="Fork_head_dom"/>
</dbReference>
<evidence type="ECO:0000256" key="3">
    <source>
        <dbReference type="ARBA" id="ARBA00023125"/>
    </source>
</evidence>
<feature type="region of interest" description="Disordered" evidence="7">
    <location>
        <begin position="543"/>
        <end position="601"/>
    </location>
</feature>
<evidence type="ECO:0000256" key="7">
    <source>
        <dbReference type="SAM" id="MobiDB-lite"/>
    </source>
</evidence>
<accession>A0A6G1G5U0</accession>
<dbReference type="OrthoDB" id="5954824at2759"/>
<dbReference type="PROSITE" id="PS50039">
    <property type="entry name" value="FORK_HEAD_3"/>
    <property type="match status" value="1"/>
</dbReference>
<sequence>MAATRGAAPLEIYQDPTSPVMDENFAVNDKTFYSSLQHYAGIDAMGGLSEHPHMNLQPTFDHSGNMAPRKNSTTAQPAPLKQLTQSTINMVKFPPHSQNNNHSTDSLAKPPHHLSYPPTASFQTPMYGSFPSHPTLDQENIQSSFTSDSFMGLDGAMDPPPKTHNKHALTDSAPLRERPSKKQKNTASREPLPLPDPSAMPPVEDDGKKPPFSYANMIGMAILRSPHRRLTLAQIYKWISDNFSFYRTSESGWQNSIRHNLSLSKAFMKVDRPKDDPGKGHYWVITPGHEQQFLQGKPIRRTASVTDASTSIGFINATQNDIVRPSSSHATRPSSSGQSVAPPRQRKNSTALPPSTRMDSAKIPTDDDPSSDATILASDPDNCHLGGNAKVPPMARTASRGPQHLRSSPPVELPIETITSSPPPPVHAHVRRVSFSQPLSRPVSRRGTPPPPSGQFPPATRSGGHHASRKRKLDSGYFSSIDSSARRFNPNERHPGSSLGDMSKRKGRAEEEIARMRRGSYDGESPSKSLPVSRFARWPSLNEFSSSPLPPNENVTSHPEGPAIKKRKTARNAHTDVERNGPMTPPVVFKRPAGPPPSVSPHTSLMIHRQMVQDMFHAGLVLDELSGPFQSPTRSAEQLANIPFGFAPAPQLSPGMLHQASPLATVAENESVKHTSSPVEIQKYKTGLSPCELWDKITPDGYPVDDNRLTYPLHHEYSAVFDTPNGGLAKAIRDRANCPIPDVDISLKNFDPYRQHQPSPTKPSNKAESSLAGTKRKAHEVDYSEFIDGQFSPLAKRQFLEIHRQAKRLKDEDPLTAFKSYSPLLPQAIASMNQQISHPKSGLSPARPGLKRSKTLSALPSQSTDEPTALTSQAPLAEILGLKDWTRAIGNGSTQQHRPATSSSATASKPLAPPPFINPQEFQHNSHKSRHSLSSRFSFKDLQQAANRQRDNGDGNSANAGMSPVKKTAATMNLNNTSNTKAGKPTLATDLPRPTNSNKENIPPALTATDLLLLSSDDEDAPGVDLMQGFERIGARAGAGFAVTKNGSPARRPPMGRSATFR</sequence>
<name>A0A6G1G5U0_9PEZI</name>
<feature type="region of interest" description="Disordered" evidence="7">
    <location>
        <begin position="890"/>
        <end position="933"/>
    </location>
</feature>
<dbReference type="Gene3D" id="1.10.10.10">
    <property type="entry name" value="Winged helix-like DNA-binding domain superfamily/Winged helix DNA-binding domain"/>
    <property type="match status" value="1"/>
</dbReference>
<dbReference type="Proteomes" id="UP000504638">
    <property type="component" value="Unplaced"/>
</dbReference>
<keyword evidence="2" id="KW-0805">Transcription regulation</keyword>
<feature type="compositionally biased region" description="Low complexity" evidence="7">
    <location>
        <begin position="899"/>
        <end position="910"/>
    </location>
</feature>
<comment type="subcellular location">
    <subcellularLocation>
        <location evidence="1 6">Nucleus</location>
    </subcellularLocation>
</comment>
<dbReference type="PRINTS" id="PR00053">
    <property type="entry name" value="FORKHEAD"/>
</dbReference>
<dbReference type="FunFam" id="1.10.10.10:FF:000260">
    <property type="entry name" value="Forkhead transcription factor (Sep1)"/>
    <property type="match status" value="1"/>
</dbReference>
<feature type="region of interest" description="Disordered" evidence="7">
    <location>
        <begin position="750"/>
        <end position="775"/>
    </location>
</feature>
<dbReference type="RefSeq" id="XP_033534830.1">
    <property type="nucleotide sequence ID" value="XM_033675145.1"/>
</dbReference>
<proteinExistence type="predicted"/>
<reference evidence="11" key="3">
    <citation type="submission" date="2025-04" db="UniProtKB">
        <authorList>
            <consortium name="RefSeq"/>
        </authorList>
    </citation>
    <scope>IDENTIFICATION</scope>
    <source>
        <strain evidence="11">CBS 781.70</strain>
    </source>
</reference>
<feature type="compositionally biased region" description="Polar residues" evidence="7">
    <location>
        <begin position="756"/>
        <end position="772"/>
    </location>
</feature>
<dbReference type="EMBL" id="ML975155">
    <property type="protein sequence ID" value="KAF1813199.1"/>
    <property type="molecule type" value="Genomic_DNA"/>
</dbReference>
<feature type="domain" description="Fork-head" evidence="8">
    <location>
        <begin position="209"/>
        <end position="303"/>
    </location>
</feature>
<evidence type="ECO:0000256" key="6">
    <source>
        <dbReference type="PROSITE-ProRule" id="PRU00089"/>
    </source>
</evidence>
<evidence type="ECO:0000256" key="5">
    <source>
        <dbReference type="ARBA" id="ARBA00023242"/>
    </source>
</evidence>
<feature type="compositionally biased region" description="Polar residues" evidence="7">
    <location>
        <begin position="135"/>
        <end position="149"/>
    </location>
</feature>
<dbReference type="GO" id="GO:0000978">
    <property type="term" value="F:RNA polymerase II cis-regulatory region sequence-specific DNA binding"/>
    <property type="evidence" value="ECO:0007669"/>
    <property type="project" value="TreeGrafter"/>
</dbReference>
<dbReference type="GeneID" id="54415715"/>
<dbReference type="PROSITE" id="PS00658">
    <property type="entry name" value="FORK_HEAD_2"/>
    <property type="match status" value="1"/>
</dbReference>
<feature type="region of interest" description="Disordered" evidence="7">
    <location>
        <begin position="974"/>
        <end position="1003"/>
    </location>
</feature>
<dbReference type="GO" id="GO:0001228">
    <property type="term" value="F:DNA-binding transcription activator activity, RNA polymerase II-specific"/>
    <property type="evidence" value="ECO:0007669"/>
    <property type="project" value="UniProtKB-ARBA"/>
</dbReference>
<dbReference type="InterPro" id="IPR036388">
    <property type="entry name" value="WH-like_DNA-bd_sf"/>
</dbReference>
<reference evidence="9 11" key="1">
    <citation type="submission" date="2020-01" db="EMBL/GenBank/DDBJ databases">
        <authorList>
            <consortium name="DOE Joint Genome Institute"/>
            <person name="Haridas S."/>
            <person name="Albert R."/>
            <person name="Binder M."/>
            <person name="Bloem J."/>
            <person name="Labutti K."/>
            <person name="Salamov A."/>
            <person name="Andreopoulos B."/>
            <person name="Baker S.E."/>
            <person name="Barry K."/>
            <person name="Bills G."/>
            <person name="Bluhm B.H."/>
            <person name="Cannon C."/>
            <person name="Castanera R."/>
            <person name="Culley D.E."/>
            <person name="Daum C."/>
            <person name="Ezra D."/>
            <person name="Gonzalez J.B."/>
            <person name="Henrissat B."/>
            <person name="Kuo A."/>
            <person name="Liang C."/>
            <person name="Lipzen A."/>
            <person name="Lutzoni F."/>
            <person name="Magnuson J."/>
            <person name="Mondo S."/>
            <person name="Nolan M."/>
            <person name="Ohm R."/>
            <person name="Pangilinan J."/>
            <person name="Park H.-J."/>
            <person name="Ramirez L."/>
            <person name="Alfaro M."/>
            <person name="Sun H."/>
            <person name="Tritt A."/>
            <person name="Yoshinaga Y."/>
            <person name="Zwiers L.-H."/>
            <person name="Turgeon B.G."/>
            <person name="Goodwin S.B."/>
            <person name="Spatafora J.W."/>
            <person name="Crous P.W."/>
            <person name="Grigoriev I.V."/>
        </authorList>
    </citation>
    <scope>NUCLEOTIDE SEQUENCE</scope>
    <source>
        <strain evidence="9 11">CBS 781.70</strain>
    </source>
</reference>
<evidence type="ECO:0000256" key="1">
    <source>
        <dbReference type="ARBA" id="ARBA00004123"/>
    </source>
</evidence>
<dbReference type="InterPro" id="IPR018122">
    <property type="entry name" value="TF_fork_head_CS_1"/>
</dbReference>
<dbReference type="CDD" id="cd00059">
    <property type="entry name" value="FH_FOX"/>
    <property type="match status" value="1"/>
</dbReference>
<protein>
    <recommendedName>
        <fullName evidence="8">Fork-head domain-containing protein</fullName>
    </recommendedName>
</protein>
<feature type="compositionally biased region" description="Basic residues" evidence="7">
    <location>
        <begin position="463"/>
        <end position="472"/>
    </location>
</feature>
<feature type="compositionally biased region" description="Polar residues" evidence="7">
    <location>
        <begin position="543"/>
        <end position="557"/>
    </location>
</feature>
<dbReference type="SUPFAM" id="SSF46785">
    <property type="entry name" value="Winged helix' DNA-binding domain"/>
    <property type="match status" value="1"/>
</dbReference>
<feature type="compositionally biased region" description="Low complexity" evidence="7">
    <location>
        <begin position="324"/>
        <end position="336"/>
    </location>
</feature>
<dbReference type="PANTHER" id="PTHR46078:SF2">
    <property type="entry name" value="FORK-HEAD DOMAIN-CONTAINING PROTEIN"/>
    <property type="match status" value="1"/>
</dbReference>
<dbReference type="InterPro" id="IPR030456">
    <property type="entry name" value="TF_fork_head_CS_2"/>
</dbReference>
<organism evidence="9">
    <name type="scientific">Eremomyces bilateralis CBS 781.70</name>
    <dbReference type="NCBI Taxonomy" id="1392243"/>
    <lineage>
        <taxon>Eukaryota</taxon>
        <taxon>Fungi</taxon>
        <taxon>Dikarya</taxon>
        <taxon>Ascomycota</taxon>
        <taxon>Pezizomycotina</taxon>
        <taxon>Dothideomycetes</taxon>
        <taxon>Dothideomycetes incertae sedis</taxon>
        <taxon>Eremomycetales</taxon>
        <taxon>Eremomycetaceae</taxon>
        <taxon>Eremomyces</taxon>
    </lineage>
</organism>
<feature type="region of interest" description="Disordered" evidence="7">
    <location>
        <begin position="944"/>
        <end position="963"/>
    </location>
</feature>
<evidence type="ECO:0000313" key="10">
    <source>
        <dbReference type="Proteomes" id="UP000504638"/>
    </source>
</evidence>
<evidence type="ECO:0000256" key="4">
    <source>
        <dbReference type="ARBA" id="ARBA00023163"/>
    </source>
</evidence>
<dbReference type="InterPro" id="IPR045912">
    <property type="entry name" value="FOXJ2/3-like"/>
</dbReference>
<evidence type="ECO:0000313" key="9">
    <source>
        <dbReference type="EMBL" id="KAF1813199.1"/>
    </source>
</evidence>
<dbReference type="PANTHER" id="PTHR46078">
    <property type="entry name" value="FORKHEAD BOX PROTEIN J2 FAMILY MEMBER"/>
    <property type="match status" value="1"/>
</dbReference>
<reference evidence="11" key="2">
    <citation type="submission" date="2020-04" db="EMBL/GenBank/DDBJ databases">
        <authorList>
            <consortium name="NCBI Genome Project"/>
        </authorList>
    </citation>
    <scope>NUCLEOTIDE SEQUENCE</scope>
    <source>
        <strain evidence="11">CBS 781.70</strain>
    </source>
</reference>
<dbReference type="SMART" id="SM00339">
    <property type="entry name" value="FH"/>
    <property type="match status" value="1"/>
</dbReference>
<keyword evidence="5 6" id="KW-0539">Nucleus</keyword>
<keyword evidence="4" id="KW-0804">Transcription</keyword>
<dbReference type="GO" id="GO:0005634">
    <property type="term" value="C:nucleus"/>
    <property type="evidence" value="ECO:0007669"/>
    <property type="project" value="UniProtKB-SubCell"/>
</dbReference>
<feature type="region of interest" description="Disordered" evidence="7">
    <location>
        <begin position="92"/>
        <end position="210"/>
    </location>
</feature>
<evidence type="ECO:0000259" key="8">
    <source>
        <dbReference type="PROSITE" id="PS50039"/>
    </source>
</evidence>
<keyword evidence="10" id="KW-1185">Reference proteome</keyword>
<evidence type="ECO:0000313" key="11">
    <source>
        <dbReference type="RefSeq" id="XP_033534830.1"/>
    </source>
</evidence>
<feature type="DNA-binding region" description="Fork-head" evidence="6">
    <location>
        <begin position="209"/>
        <end position="303"/>
    </location>
</feature>
<keyword evidence="3 6" id="KW-0238">DNA-binding</keyword>
<feature type="region of interest" description="Disordered" evidence="7">
    <location>
        <begin position="1042"/>
        <end position="1062"/>
    </location>
</feature>
<evidence type="ECO:0000256" key="2">
    <source>
        <dbReference type="ARBA" id="ARBA00023015"/>
    </source>
</evidence>
<dbReference type="PROSITE" id="PS00657">
    <property type="entry name" value="FORK_HEAD_1"/>
    <property type="match status" value="1"/>
</dbReference>
<gene>
    <name evidence="9 11" type="ORF">P152DRAFT_309449</name>
</gene>
<dbReference type="Pfam" id="PF00250">
    <property type="entry name" value="Forkhead"/>
    <property type="match status" value="1"/>
</dbReference>